<dbReference type="PANTHER" id="PTHR10443:SF12">
    <property type="entry name" value="DIPEPTIDASE"/>
    <property type="match status" value="1"/>
</dbReference>
<dbReference type="CDD" id="cd01301">
    <property type="entry name" value="rDP_like"/>
    <property type="match status" value="1"/>
</dbReference>
<dbReference type="AlphaFoldDB" id="A0A401GH36"/>
<sequence>MSAEDEQAPLLGSPSANVTHGNGGGEPGPSDESIRQHVLSIRVIIYAILTAAFVVVLVSMVVFWEKVGRFAGQLPKDPNQAAQRVLDGAPIIDGHIDLPILTRERYSNNISAFDLNLRMPGHVDIPRLREGRVGGFFWSTYMPCSARPGKDFMNPTWLVRDTLEQIDVVHLLIDKYPDTFELALTSNDVKSAISRGKIAGLIGIEGGHQIGNSIAVLRQMYALGVRYMTLTHSCHNAFADSCGISKNIEPYWGGLSPLGYSLVTEMNRLGMLVDISHTSDDTAKQVLKYSKAPVIWSHSSARAVRDVPRNVPDDVLKLVGTTDGLSDAVIMVNFAPDFVAGNGEATLEALADHIDHIASITGRAHVGIGSDFDGIGTVPVGLEDVSKYPDLIAEMYRRGWNRFELAGLTGRNFLRIMEGAERVAAELHLAGFKPSVDWYNKRDDL</sequence>
<feature type="region of interest" description="Disordered" evidence="2">
    <location>
        <begin position="1"/>
        <end position="32"/>
    </location>
</feature>
<organism evidence="4 5">
    <name type="scientific">Sparassis crispa</name>
    <dbReference type="NCBI Taxonomy" id="139825"/>
    <lineage>
        <taxon>Eukaryota</taxon>
        <taxon>Fungi</taxon>
        <taxon>Dikarya</taxon>
        <taxon>Basidiomycota</taxon>
        <taxon>Agaricomycotina</taxon>
        <taxon>Agaricomycetes</taxon>
        <taxon>Polyporales</taxon>
        <taxon>Sparassidaceae</taxon>
        <taxon>Sparassis</taxon>
    </lineage>
</organism>
<evidence type="ECO:0000313" key="4">
    <source>
        <dbReference type="EMBL" id="GBE81497.1"/>
    </source>
</evidence>
<evidence type="ECO:0000313" key="5">
    <source>
        <dbReference type="Proteomes" id="UP000287166"/>
    </source>
</evidence>
<dbReference type="OrthoDB" id="445695at2759"/>
<dbReference type="InParanoid" id="A0A401GH36"/>
<evidence type="ECO:0000256" key="1">
    <source>
        <dbReference type="RuleBase" id="RU341113"/>
    </source>
</evidence>
<dbReference type="Gene3D" id="3.20.20.140">
    <property type="entry name" value="Metal-dependent hydrolases"/>
    <property type="match status" value="1"/>
</dbReference>
<dbReference type="PROSITE" id="PS51365">
    <property type="entry name" value="RENAL_DIPEPTIDASE_2"/>
    <property type="match status" value="1"/>
</dbReference>
<keyword evidence="1" id="KW-0224">Dipeptidase</keyword>
<feature type="transmembrane region" description="Helical" evidence="3">
    <location>
        <begin position="43"/>
        <end position="64"/>
    </location>
</feature>
<reference evidence="4 5" key="1">
    <citation type="journal article" date="2018" name="Sci. Rep.">
        <title>Genome sequence of the cauliflower mushroom Sparassis crispa (Hanabiratake) and its association with beneficial usage.</title>
        <authorList>
            <person name="Kiyama R."/>
            <person name="Furutani Y."/>
            <person name="Kawaguchi K."/>
            <person name="Nakanishi T."/>
        </authorList>
    </citation>
    <scope>NUCLEOTIDE SEQUENCE [LARGE SCALE GENOMIC DNA]</scope>
</reference>
<dbReference type="Proteomes" id="UP000287166">
    <property type="component" value="Unassembled WGS sequence"/>
</dbReference>
<evidence type="ECO:0000256" key="3">
    <source>
        <dbReference type="SAM" id="Phobius"/>
    </source>
</evidence>
<name>A0A401GH36_9APHY</name>
<dbReference type="PROSITE" id="PS00869">
    <property type="entry name" value="RENAL_DIPEPTIDASE_1"/>
    <property type="match status" value="1"/>
</dbReference>
<comment type="similarity">
    <text evidence="1">Belongs to the metallo-dependent hydrolases superfamily. Peptidase M19 family.</text>
</comment>
<dbReference type="GO" id="GO:0006508">
    <property type="term" value="P:proteolysis"/>
    <property type="evidence" value="ECO:0007669"/>
    <property type="project" value="UniProtKB-KW"/>
</dbReference>
<keyword evidence="5" id="KW-1185">Reference proteome</keyword>
<comment type="catalytic activity">
    <reaction evidence="1">
        <text>an L-aminoacyl-L-amino acid + H2O = 2 an L-alpha-amino acid</text>
        <dbReference type="Rhea" id="RHEA:48940"/>
        <dbReference type="ChEBI" id="CHEBI:15377"/>
        <dbReference type="ChEBI" id="CHEBI:59869"/>
        <dbReference type="ChEBI" id="CHEBI:77460"/>
        <dbReference type="EC" id="3.4.13.19"/>
    </reaction>
</comment>
<keyword evidence="1" id="KW-0482">Metalloprotease</keyword>
<proteinExistence type="inferred from homology"/>
<keyword evidence="3" id="KW-1133">Transmembrane helix</keyword>
<protein>
    <recommendedName>
        <fullName evidence="1">Dipeptidase</fullName>
        <ecNumber evidence="1">3.4.13.19</ecNumber>
    </recommendedName>
</protein>
<keyword evidence="1" id="KW-0645">Protease</keyword>
<keyword evidence="1" id="KW-0479">Metal-binding</keyword>
<dbReference type="RefSeq" id="XP_027612410.1">
    <property type="nucleotide sequence ID" value="XM_027756609.1"/>
</dbReference>
<dbReference type="Pfam" id="PF01244">
    <property type="entry name" value="Peptidase_M19"/>
    <property type="match status" value="1"/>
</dbReference>
<dbReference type="GeneID" id="38778414"/>
<keyword evidence="3" id="KW-0812">Transmembrane</keyword>
<dbReference type="EMBL" id="BFAD01000003">
    <property type="protein sequence ID" value="GBE81497.1"/>
    <property type="molecule type" value="Genomic_DNA"/>
</dbReference>
<comment type="caution">
    <text evidence="4">The sequence shown here is derived from an EMBL/GenBank/DDBJ whole genome shotgun (WGS) entry which is preliminary data.</text>
</comment>
<keyword evidence="3" id="KW-0472">Membrane</keyword>
<keyword evidence="1" id="KW-0378">Hydrolase</keyword>
<gene>
    <name evidence="4" type="ORF">SCP_0312260</name>
</gene>
<dbReference type="InterPro" id="IPR032466">
    <property type="entry name" value="Metal_Hydrolase"/>
</dbReference>
<dbReference type="SUPFAM" id="SSF51556">
    <property type="entry name" value="Metallo-dependent hydrolases"/>
    <property type="match status" value="1"/>
</dbReference>
<dbReference type="GO" id="GO:0046872">
    <property type="term" value="F:metal ion binding"/>
    <property type="evidence" value="ECO:0007669"/>
    <property type="project" value="UniProtKB-UniRule"/>
</dbReference>
<dbReference type="PANTHER" id="PTHR10443">
    <property type="entry name" value="MICROSOMAL DIPEPTIDASE"/>
    <property type="match status" value="1"/>
</dbReference>
<comment type="cofactor">
    <cofactor evidence="1">
        <name>Zn(2+)</name>
        <dbReference type="ChEBI" id="CHEBI:29105"/>
    </cofactor>
</comment>
<dbReference type="EC" id="3.4.13.19" evidence="1"/>
<dbReference type="STRING" id="139825.A0A401GH36"/>
<dbReference type="InterPro" id="IPR008257">
    <property type="entry name" value="Pept_M19"/>
</dbReference>
<accession>A0A401GH36</accession>
<evidence type="ECO:0000256" key="2">
    <source>
        <dbReference type="SAM" id="MobiDB-lite"/>
    </source>
</evidence>
<keyword evidence="1" id="KW-0862">Zinc</keyword>
<dbReference type="GO" id="GO:0070573">
    <property type="term" value="F:metallodipeptidase activity"/>
    <property type="evidence" value="ECO:0007669"/>
    <property type="project" value="InterPro"/>
</dbReference>
<dbReference type="InterPro" id="IPR000180">
    <property type="entry name" value="Dipep_AS"/>
</dbReference>